<evidence type="ECO:0000256" key="3">
    <source>
        <dbReference type="SAM" id="MobiDB-lite"/>
    </source>
</evidence>
<evidence type="ECO:0000256" key="1">
    <source>
        <dbReference type="ARBA" id="ARBA00001947"/>
    </source>
</evidence>
<dbReference type="Gene3D" id="3.40.630.10">
    <property type="entry name" value="Zn peptidases"/>
    <property type="match status" value="1"/>
</dbReference>
<dbReference type="Gene3D" id="2.60.40.3120">
    <property type="match status" value="1"/>
</dbReference>
<proteinExistence type="inferred from homology"/>
<dbReference type="EMBL" id="CADCTC010000115">
    <property type="protein sequence ID" value="CAA9246075.1"/>
    <property type="molecule type" value="Genomic_DNA"/>
</dbReference>
<comment type="cofactor">
    <cofactor evidence="1">
        <name>Zn(2+)</name>
        <dbReference type="ChEBI" id="CHEBI:29105"/>
    </cofactor>
</comment>
<comment type="similarity">
    <text evidence="2">Belongs to the peptidase M14 family.</text>
</comment>
<evidence type="ECO:0000259" key="4">
    <source>
        <dbReference type="PROSITE" id="PS52035"/>
    </source>
</evidence>
<comment type="caution">
    <text evidence="2">Lacks conserved residue(s) required for the propagation of feature annotation.</text>
</comment>
<dbReference type="AlphaFoldDB" id="A0A6J4I986"/>
<dbReference type="Pfam" id="PF00246">
    <property type="entry name" value="Peptidase_M14"/>
    <property type="match status" value="1"/>
</dbReference>
<reference evidence="5" key="1">
    <citation type="submission" date="2020-02" db="EMBL/GenBank/DDBJ databases">
        <authorList>
            <person name="Meier V. D."/>
        </authorList>
    </citation>
    <scope>NUCLEOTIDE SEQUENCE</scope>
    <source>
        <strain evidence="5">AVDCRST_MAG77</strain>
    </source>
</reference>
<gene>
    <name evidence="5" type="ORF">AVDCRST_MAG77-1899</name>
</gene>
<dbReference type="PANTHER" id="PTHR12756:SF11">
    <property type="entry name" value="CYTOSOLIC CARBOXYPEPTIDASE 1"/>
    <property type="match status" value="1"/>
</dbReference>
<feature type="region of interest" description="Disordered" evidence="3">
    <location>
        <begin position="339"/>
        <end position="362"/>
    </location>
</feature>
<name>A0A6J4I986_9CHLR</name>
<sequence>MTGNISWDFEGGKLDGAREVAPDHWELAISGDGDEAGRNRSAIWFACQLDGMGGRQVTLDFVALEAEYNLRPANAWGPDTLPVLAPGPGSLAPEGRAWLRLRRDEIEWTPASDDRTQRSLLRTRFMVPEGERNTATLAYIEPYTYADHRRFVQRVTQRQNAPSGILSHRVLGHSPEGREIDLLTVRGEQSHGSAWVVFRQHPWETYSSYAAEGFVERLLADEALRAEYTWQLVPMVNVDGCFHGHTRHNTRGKDPNREWCLVKPTPEVACIREAIRAGEGGQPLFFLDVHNNNQQTVDYLQATNLSFGKSREAAQAVGARYEALIARLAALLAQRSHFSGTTRPSPWEERTGAPGVPGAPEREDALTPLMRSRKPFQFPSALLEMRTGPLPTRGGAYGTLADQRQLGAGLAEALALGLGE</sequence>
<evidence type="ECO:0000313" key="5">
    <source>
        <dbReference type="EMBL" id="CAA9246075.1"/>
    </source>
</evidence>
<dbReference type="GO" id="GO:0004181">
    <property type="term" value="F:metallocarboxypeptidase activity"/>
    <property type="evidence" value="ECO:0007669"/>
    <property type="project" value="InterPro"/>
</dbReference>
<organism evidence="5">
    <name type="scientific">uncultured Chloroflexota bacterium</name>
    <dbReference type="NCBI Taxonomy" id="166587"/>
    <lineage>
        <taxon>Bacteria</taxon>
        <taxon>Bacillati</taxon>
        <taxon>Chloroflexota</taxon>
        <taxon>environmental samples</taxon>
    </lineage>
</organism>
<feature type="domain" description="Peptidase M14" evidence="4">
    <location>
        <begin position="141"/>
        <end position="420"/>
    </location>
</feature>
<protein>
    <recommendedName>
        <fullName evidence="4">Peptidase M14 domain-containing protein</fullName>
    </recommendedName>
</protein>
<dbReference type="PANTHER" id="PTHR12756">
    <property type="entry name" value="CYTOSOLIC CARBOXYPEPTIDASE"/>
    <property type="match status" value="1"/>
</dbReference>
<accession>A0A6J4I986</accession>
<dbReference type="PROSITE" id="PS52035">
    <property type="entry name" value="PEPTIDASE_M14"/>
    <property type="match status" value="1"/>
</dbReference>
<dbReference type="GO" id="GO:0008270">
    <property type="term" value="F:zinc ion binding"/>
    <property type="evidence" value="ECO:0007669"/>
    <property type="project" value="InterPro"/>
</dbReference>
<dbReference type="InterPro" id="IPR050821">
    <property type="entry name" value="Cytosolic_carboxypeptidase"/>
</dbReference>
<dbReference type="InterPro" id="IPR000834">
    <property type="entry name" value="Peptidase_M14"/>
</dbReference>
<dbReference type="SUPFAM" id="SSF53187">
    <property type="entry name" value="Zn-dependent exopeptidases"/>
    <property type="match status" value="1"/>
</dbReference>
<dbReference type="GO" id="GO:0006508">
    <property type="term" value="P:proteolysis"/>
    <property type="evidence" value="ECO:0007669"/>
    <property type="project" value="InterPro"/>
</dbReference>
<evidence type="ECO:0000256" key="2">
    <source>
        <dbReference type="PROSITE-ProRule" id="PRU01379"/>
    </source>
</evidence>